<sequence>MEDYQQQLEQLINGEIAQITITKQQFIAFREVLVNHPKFKHFKGEALQGATIIYTYSDVPRS</sequence>
<dbReference type="Proteomes" id="UP000616608">
    <property type="component" value="Unassembled WGS sequence"/>
</dbReference>
<evidence type="ECO:0000313" key="2">
    <source>
        <dbReference type="Proteomes" id="UP000616608"/>
    </source>
</evidence>
<dbReference type="AlphaFoldDB" id="A0A917G3R2"/>
<keyword evidence="2" id="KW-1185">Reference proteome</keyword>
<protein>
    <recommendedName>
        <fullName evidence="3">Abortive phage infection protein</fullName>
    </recommendedName>
</protein>
<reference evidence="1" key="2">
    <citation type="submission" date="2020-09" db="EMBL/GenBank/DDBJ databases">
        <authorList>
            <person name="Sun Q."/>
            <person name="Zhou Y."/>
        </authorList>
    </citation>
    <scope>NUCLEOTIDE SEQUENCE</scope>
    <source>
        <strain evidence="1">CGMCC 1.15760</strain>
    </source>
</reference>
<proteinExistence type="predicted"/>
<dbReference type="RefSeq" id="WP_188614268.1">
    <property type="nucleotide sequence ID" value="NZ_BMJT01000004.1"/>
</dbReference>
<evidence type="ECO:0000313" key="1">
    <source>
        <dbReference type="EMBL" id="GGG20359.1"/>
    </source>
</evidence>
<evidence type="ECO:0008006" key="3">
    <source>
        <dbReference type="Google" id="ProtNLM"/>
    </source>
</evidence>
<comment type="caution">
    <text evidence="1">The sequence shown here is derived from an EMBL/GenBank/DDBJ whole genome shotgun (WGS) entry which is preliminary data.</text>
</comment>
<reference evidence="1" key="1">
    <citation type="journal article" date="2014" name="Int. J. Syst. Evol. Microbiol.">
        <title>Complete genome sequence of Corynebacterium casei LMG S-19264T (=DSM 44701T), isolated from a smear-ripened cheese.</title>
        <authorList>
            <consortium name="US DOE Joint Genome Institute (JGI-PGF)"/>
            <person name="Walter F."/>
            <person name="Albersmeier A."/>
            <person name="Kalinowski J."/>
            <person name="Ruckert C."/>
        </authorList>
    </citation>
    <scope>NUCLEOTIDE SEQUENCE</scope>
    <source>
        <strain evidence="1">CGMCC 1.15760</strain>
    </source>
</reference>
<dbReference type="EMBL" id="BMJT01000004">
    <property type="protein sequence ID" value="GGG20359.1"/>
    <property type="molecule type" value="Genomic_DNA"/>
</dbReference>
<accession>A0A917G3R2</accession>
<organism evidence="1 2">
    <name type="scientific">Lysinibacillus alkalisoli</name>
    <dbReference type="NCBI Taxonomy" id="1911548"/>
    <lineage>
        <taxon>Bacteria</taxon>
        <taxon>Bacillati</taxon>
        <taxon>Bacillota</taxon>
        <taxon>Bacilli</taxon>
        <taxon>Bacillales</taxon>
        <taxon>Bacillaceae</taxon>
        <taxon>Lysinibacillus</taxon>
    </lineage>
</organism>
<gene>
    <name evidence="1" type="ORF">GCM10007425_13440</name>
</gene>
<name>A0A917G3R2_9BACI</name>